<dbReference type="EMBL" id="CP017708">
    <property type="protein sequence ID" value="AOY84473.1"/>
    <property type="molecule type" value="Genomic_DNA"/>
</dbReference>
<dbReference type="Proteomes" id="UP000176944">
    <property type="component" value="Chromosome"/>
</dbReference>
<evidence type="ECO:0000313" key="2">
    <source>
        <dbReference type="Proteomes" id="UP000176944"/>
    </source>
</evidence>
<organism evidence="1 2">
    <name type="scientific">Moorena producens (strain JHB)</name>
    <dbReference type="NCBI Taxonomy" id="1454205"/>
    <lineage>
        <taxon>Bacteria</taxon>
        <taxon>Bacillati</taxon>
        <taxon>Cyanobacteriota</taxon>
        <taxon>Cyanophyceae</taxon>
        <taxon>Coleofasciculales</taxon>
        <taxon>Coleofasciculaceae</taxon>
        <taxon>Moorena</taxon>
    </lineage>
</organism>
<sequence length="205" mass="23486">MSHHQSTSESKSDWPTATLRERISVGLCLTPFQRKLLQKNLQSDLPQQYRQRIEIMLLADEGKSQVQICKALGCCAATVRHWIFMARMGQAHNWNDHPIGRPKAVNDHYLARLRELVSRGPKEFGYAFERWTAGWLSKHLAKELGIKITPQHVNRLLKQMGLSTKGKPVQQNESTNLNQPSNRIAIRDLDALEVSDLKSADWLRL</sequence>
<dbReference type="InterPro" id="IPR009057">
    <property type="entry name" value="Homeodomain-like_sf"/>
</dbReference>
<accession>A0A1D9GA37</accession>
<proteinExistence type="predicted"/>
<dbReference type="AlphaFoldDB" id="A0A1D9GA37"/>
<reference evidence="2" key="1">
    <citation type="submission" date="2016-10" db="EMBL/GenBank/DDBJ databases">
        <title>Comparative genomics uncovers the prolific and rare metabolic potential of the cyanobacterial genus Moorea.</title>
        <authorList>
            <person name="Leao T."/>
            <person name="Castelao G."/>
            <person name="Korobeynikov A."/>
            <person name="Monroe E.A."/>
            <person name="Podell S."/>
            <person name="Glukhov E."/>
            <person name="Allen E."/>
            <person name="Gerwick W.H."/>
            <person name="Gerwick L."/>
        </authorList>
    </citation>
    <scope>NUCLEOTIDE SEQUENCE [LARGE SCALE GENOMIC DNA]</scope>
    <source>
        <strain evidence="2">JHB</strain>
    </source>
</reference>
<dbReference type="SUPFAM" id="SSF46689">
    <property type="entry name" value="Homeodomain-like"/>
    <property type="match status" value="1"/>
</dbReference>
<protein>
    <submittedName>
        <fullName evidence="1">Helix-turn-helix domain-containing protein</fullName>
    </submittedName>
</protein>
<gene>
    <name evidence="1" type="ORF">BJP36_02230</name>
</gene>
<name>A0A1D9GA37_MOOP1</name>
<evidence type="ECO:0000313" key="1">
    <source>
        <dbReference type="EMBL" id="AOY84473.1"/>
    </source>
</evidence>
<dbReference type="Pfam" id="PF13565">
    <property type="entry name" value="HTH_32"/>
    <property type="match status" value="1"/>
</dbReference>